<accession>A0ABQ4NMF7</accession>
<keyword evidence="2" id="KW-1185">Reference proteome</keyword>
<sequence length="68" mass="7672">MGGNETNWTSSFSARNGLISELVDELVSELIHTQKYSLHSYFYPISLKRDDPKNPIPFVKVTGGDWAI</sequence>
<reference evidence="1 2" key="1">
    <citation type="submission" date="2021-05" db="EMBL/GenBank/DDBJ databases">
        <title>Bacteria Genome sequencing.</title>
        <authorList>
            <person name="Takabe Y."/>
            <person name="Nakajima Y."/>
            <person name="Suzuki S."/>
            <person name="Shiozaki T."/>
        </authorList>
    </citation>
    <scope>NUCLEOTIDE SEQUENCE [LARGE SCALE GENOMIC DNA]</scope>
    <source>
        <strain evidence="1 2">AI_62</strain>
    </source>
</reference>
<comment type="caution">
    <text evidence="1">The sequence shown here is derived from an EMBL/GenBank/DDBJ whole genome shotgun (WGS) entry which is preliminary data.</text>
</comment>
<evidence type="ECO:0000313" key="2">
    <source>
        <dbReference type="Proteomes" id="UP000786693"/>
    </source>
</evidence>
<evidence type="ECO:0000313" key="1">
    <source>
        <dbReference type="EMBL" id="GIT95568.1"/>
    </source>
</evidence>
<dbReference type="Proteomes" id="UP000786693">
    <property type="component" value="Unassembled WGS sequence"/>
</dbReference>
<organism evidence="1 2">
    <name type="scientific">Jannaschia pagri</name>
    <dbReference type="NCBI Taxonomy" id="2829797"/>
    <lineage>
        <taxon>Bacteria</taxon>
        <taxon>Pseudomonadati</taxon>
        <taxon>Pseudomonadota</taxon>
        <taxon>Alphaproteobacteria</taxon>
        <taxon>Rhodobacterales</taxon>
        <taxon>Roseobacteraceae</taxon>
        <taxon>Jannaschia</taxon>
    </lineage>
</organism>
<protein>
    <submittedName>
        <fullName evidence="1">Uncharacterized protein</fullName>
    </submittedName>
</protein>
<proteinExistence type="predicted"/>
<name>A0ABQ4NMF7_9RHOB</name>
<dbReference type="EMBL" id="BPFH01000004">
    <property type="protein sequence ID" value="GIT95568.1"/>
    <property type="molecule type" value="Genomic_DNA"/>
</dbReference>
<gene>
    <name evidence="1" type="ORF">JANAI62_21910</name>
</gene>